<dbReference type="PANTHER" id="PTHR21719:SF1">
    <property type="entry name" value="FI06402P-RELATED"/>
    <property type="match status" value="1"/>
</dbReference>
<dbReference type="GO" id="GO:0016020">
    <property type="term" value="C:membrane"/>
    <property type="evidence" value="ECO:0007669"/>
    <property type="project" value="InterPro"/>
</dbReference>
<evidence type="ECO:0000313" key="5">
    <source>
        <dbReference type="Proteomes" id="UP000288716"/>
    </source>
</evidence>
<dbReference type="PANTHER" id="PTHR21719">
    <property type="entry name" value="FI06402P-RELATED"/>
    <property type="match status" value="1"/>
</dbReference>
<dbReference type="EMBL" id="NCKV01000905">
    <property type="protein sequence ID" value="RWS29460.1"/>
    <property type="molecule type" value="Genomic_DNA"/>
</dbReference>
<dbReference type="Gene3D" id="2.10.90.10">
    <property type="entry name" value="Cystine-knot cytokines"/>
    <property type="match status" value="1"/>
</dbReference>
<feature type="chain" id="PRO_5019486939" evidence="2">
    <location>
        <begin position="17"/>
        <end position="135"/>
    </location>
</feature>
<keyword evidence="5" id="KW-1185">Reference proteome</keyword>
<dbReference type="OrthoDB" id="6370328at2759"/>
<dbReference type="PROSITE" id="PS50278">
    <property type="entry name" value="PDGF_2"/>
    <property type="match status" value="1"/>
</dbReference>
<dbReference type="SMART" id="SM00141">
    <property type="entry name" value="PDGF"/>
    <property type="match status" value="1"/>
</dbReference>
<dbReference type="GO" id="GO:0035099">
    <property type="term" value="P:hemocyte migration"/>
    <property type="evidence" value="ECO:0007669"/>
    <property type="project" value="TreeGrafter"/>
</dbReference>
<evidence type="ECO:0000313" key="4">
    <source>
        <dbReference type="EMBL" id="RWS29460.1"/>
    </source>
</evidence>
<organism evidence="4 5">
    <name type="scientific">Leptotrombidium deliense</name>
    <dbReference type="NCBI Taxonomy" id="299467"/>
    <lineage>
        <taxon>Eukaryota</taxon>
        <taxon>Metazoa</taxon>
        <taxon>Ecdysozoa</taxon>
        <taxon>Arthropoda</taxon>
        <taxon>Chelicerata</taxon>
        <taxon>Arachnida</taxon>
        <taxon>Acari</taxon>
        <taxon>Acariformes</taxon>
        <taxon>Trombidiformes</taxon>
        <taxon>Prostigmata</taxon>
        <taxon>Anystina</taxon>
        <taxon>Parasitengona</taxon>
        <taxon>Trombiculoidea</taxon>
        <taxon>Trombiculidae</taxon>
        <taxon>Leptotrombidium</taxon>
    </lineage>
</organism>
<dbReference type="AlphaFoldDB" id="A0A443SPJ5"/>
<feature type="signal peptide" evidence="2">
    <location>
        <begin position="1"/>
        <end position="16"/>
    </location>
</feature>
<comment type="caution">
    <text evidence="4">The sequence shown here is derived from an EMBL/GenBank/DDBJ whole genome shotgun (WGS) entry which is preliminary data.</text>
</comment>
<proteinExistence type="inferred from homology"/>
<keyword evidence="2" id="KW-0732">Signal</keyword>
<dbReference type="InterPro" id="IPR000072">
    <property type="entry name" value="PDGF/VEGF_dom"/>
</dbReference>
<dbReference type="STRING" id="299467.A0A443SPJ5"/>
<dbReference type="VEuPathDB" id="VectorBase:LDEU002578"/>
<dbReference type="InterPro" id="IPR029034">
    <property type="entry name" value="Cystine-knot_cytokine"/>
</dbReference>
<evidence type="ECO:0000256" key="2">
    <source>
        <dbReference type="SAM" id="SignalP"/>
    </source>
</evidence>
<comment type="similarity">
    <text evidence="1">Belongs to the PDGF/VEGF growth factor family.</text>
</comment>
<reference evidence="4 5" key="1">
    <citation type="journal article" date="2018" name="Gigascience">
        <title>Genomes of trombidid mites reveal novel predicted allergens and laterally-transferred genes associated with secondary metabolism.</title>
        <authorList>
            <person name="Dong X."/>
            <person name="Chaisiri K."/>
            <person name="Xia D."/>
            <person name="Armstrong S.D."/>
            <person name="Fang Y."/>
            <person name="Donnelly M.J."/>
            <person name="Kadowaki T."/>
            <person name="McGarry J.W."/>
            <person name="Darby A.C."/>
            <person name="Makepeace B.L."/>
        </authorList>
    </citation>
    <scope>NUCLEOTIDE SEQUENCE [LARGE SCALE GENOMIC DNA]</scope>
    <source>
        <strain evidence="4">UoL-UT</strain>
    </source>
</reference>
<name>A0A443SPJ5_9ACAR</name>
<feature type="domain" description="Platelet-derived growth factor (PDGF) family profile" evidence="3">
    <location>
        <begin position="30"/>
        <end position="135"/>
    </location>
</feature>
<dbReference type="Pfam" id="PF00341">
    <property type="entry name" value="PDGF"/>
    <property type="match status" value="1"/>
</dbReference>
<keyword evidence="1" id="KW-0339">Growth factor</keyword>
<dbReference type="GO" id="GO:0008083">
    <property type="term" value="F:growth factor activity"/>
    <property type="evidence" value="ECO:0007669"/>
    <property type="project" value="UniProtKB-KW"/>
</dbReference>
<evidence type="ECO:0000259" key="3">
    <source>
        <dbReference type="PROSITE" id="PS50278"/>
    </source>
</evidence>
<evidence type="ECO:0000256" key="1">
    <source>
        <dbReference type="RuleBase" id="RU003818"/>
    </source>
</evidence>
<accession>A0A443SPJ5</accession>
<dbReference type="SUPFAM" id="SSF57501">
    <property type="entry name" value="Cystine-knot cytokines"/>
    <property type="match status" value="1"/>
</dbReference>
<dbReference type="Proteomes" id="UP000288716">
    <property type="component" value="Unassembled WGS sequence"/>
</dbReference>
<sequence>MYLFIVCVFVCFKINAIPLINASDERNLDSRLASIHVSRILQQAKCKVPVPRVLHILDQYPSATKKYLPHCTILHICGSESGCCSSEYETCFPKTVTNVTLHFFVVELTTNGQKKYVQKLSFQNHTECECRRRHE</sequence>
<protein>
    <submittedName>
        <fullName evidence="4">Platelet-derived growth factor subunit A-like protein</fullName>
    </submittedName>
</protein>
<gene>
    <name evidence="4" type="ORF">B4U80_06296</name>
</gene>